<dbReference type="Gene3D" id="3.30.200.20">
    <property type="entry name" value="Phosphorylase Kinase, domain 1"/>
    <property type="match status" value="1"/>
</dbReference>
<evidence type="ECO:0000256" key="13">
    <source>
        <dbReference type="ARBA" id="ARBA00023180"/>
    </source>
</evidence>
<dbReference type="SUPFAM" id="SSF52058">
    <property type="entry name" value="L domain-like"/>
    <property type="match status" value="2"/>
</dbReference>
<dbReference type="FunFam" id="3.80.20.20:FF:000009">
    <property type="entry name" value="Receptor protein-tyrosine kinase"/>
    <property type="match status" value="1"/>
</dbReference>
<dbReference type="PRINTS" id="PR00109">
    <property type="entry name" value="TYRKINASE"/>
</dbReference>
<organism evidence="21 22">
    <name type="scientific">Dinothrombium tinctorium</name>
    <dbReference type="NCBI Taxonomy" id="1965070"/>
    <lineage>
        <taxon>Eukaryota</taxon>
        <taxon>Metazoa</taxon>
        <taxon>Ecdysozoa</taxon>
        <taxon>Arthropoda</taxon>
        <taxon>Chelicerata</taxon>
        <taxon>Arachnida</taxon>
        <taxon>Acari</taxon>
        <taxon>Acariformes</taxon>
        <taxon>Trombidiformes</taxon>
        <taxon>Prostigmata</taxon>
        <taxon>Anystina</taxon>
        <taxon>Parasitengona</taxon>
        <taxon>Trombidioidea</taxon>
        <taxon>Trombidiidae</taxon>
        <taxon>Dinothrombium</taxon>
    </lineage>
</organism>
<evidence type="ECO:0000256" key="11">
    <source>
        <dbReference type="ARBA" id="ARBA00023137"/>
    </source>
</evidence>
<dbReference type="Gene3D" id="3.80.20.20">
    <property type="entry name" value="Receptor L-domain"/>
    <property type="match status" value="2"/>
</dbReference>
<dbReference type="InterPro" id="IPR011009">
    <property type="entry name" value="Kinase-like_dom_sf"/>
</dbReference>
<evidence type="ECO:0000256" key="18">
    <source>
        <dbReference type="SAM" id="MobiDB-lite"/>
    </source>
</evidence>
<feature type="binding site" evidence="16">
    <location>
        <begin position="835"/>
        <end position="843"/>
    </location>
    <ligand>
        <name>ATP</name>
        <dbReference type="ChEBI" id="CHEBI:30616"/>
    </ligand>
</feature>
<feature type="non-terminal residue" evidence="21">
    <location>
        <position position="1333"/>
    </location>
</feature>
<evidence type="ECO:0000256" key="1">
    <source>
        <dbReference type="ARBA" id="ARBA00004479"/>
    </source>
</evidence>
<feature type="transmembrane region" description="Helical" evidence="19">
    <location>
        <begin position="761"/>
        <end position="784"/>
    </location>
</feature>
<dbReference type="FunFam" id="1.10.510.10:FF:000233">
    <property type="entry name" value="receptor tyrosine-protein kinase erbB-3"/>
    <property type="match status" value="1"/>
</dbReference>
<dbReference type="GO" id="GO:0022008">
    <property type="term" value="P:neurogenesis"/>
    <property type="evidence" value="ECO:0007669"/>
    <property type="project" value="TreeGrafter"/>
</dbReference>
<dbReference type="Proteomes" id="UP000285301">
    <property type="component" value="Unassembled WGS sequence"/>
</dbReference>
<name>A0A3S4QAY7_9ACAR</name>
<keyword evidence="3" id="KW-0597">Phosphoprotein</keyword>
<comment type="catalytic activity">
    <reaction evidence="14">
        <text>L-tyrosyl-[protein] + ATP = O-phospho-L-tyrosyl-[protein] + ADP + H(+)</text>
        <dbReference type="Rhea" id="RHEA:10596"/>
        <dbReference type="Rhea" id="RHEA-COMP:10136"/>
        <dbReference type="Rhea" id="RHEA-COMP:20101"/>
        <dbReference type="ChEBI" id="CHEBI:15378"/>
        <dbReference type="ChEBI" id="CHEBI:30616"/>
        <dbReference type="ChEBI" id="CHEBI:46858"/>
        <dbReference type="ChEBI" id="CHEBI:61978"/>
        <dbReference type="ChEBI" id="CHEBI:456216"/>
        <dbReference type="EC" id="2.7.10.1"/>
    </reaction>
</comment>
<dbReference type="InterPro" id="IPR009030">
    <property type="entry name" value="Growth_fac_rcpt_cys_sf"/>
</dbReference>
<dbReference type="Pfam" id="PF01030">
    <property type="entry name" value="Recep_L_domain"/>
    <property type="match status" value="2"/>
</dbReference>
<comment type="subcellular location">
    <subcellularLocation>
        <location evidence="1">Membrane</location>
        <topology evidence="1">Single-pass type I membrane protein</topology>
    </subcellularLocation>
</comment>
<dbReference type="Pfam" id="PF07714">
    <property type="entry name" value="PK_Tyr_Ser-Thr"/>
    <property type="match status" value="1"/>
</dbReference>
<dbReference type="InterPro" id="IPR016245">
    <property type="entry name" value="Tyr_kinase_EGF/ERB/XmrK_rcpt"/>
</dbReference>
<keyword evidence="11" id="KW-0829">Tyrosine-protein kinase</keyword>
<protein>
    <recommendedName>
        <fullName evidence="2">receptor protein-tyrosine kinase</fullName>
        <ecNumber evidence="2">2.7.10.1</ecNumber>
    </recommendedName>
</protein>
<dbReference type="InterPro" id="IPR008266">
    <property type="entry name" value="Tyr_kinase_AS"/>
</dbReference>
<dbReference type="CDD" id="cd05057">
    <property type="entry name" value="PTKc_EGFR_like"/>
    <property type="match status" value="1"/>
</dbReference>
<dbReference type="InterPro" id="IPR000494">
    <property type="entry name" value="Rcpt_L-dom"/>
</dbReference>
<dbReference type="SMART" id="SM00219">
    <property type="entry name" value="TyrKc"/>
    <property type="match status" value="1"/>
</dbReference>
<comment type="caution">
    <text evidence="21">The sequence shown here is derived from an EMBL/GenBank/DDBJ whole genome shotgun (WGS) entry which is preliminary data.</text>
</comment>
<evidence type="ECO:0000313" key="21">
    <source>
        <dbReference type="EMBL" id="RWS01067.1"/>
    </source>
</evidence>
<keyword evidence="10 19" id="KW-0472">Membrane</keyword>
<evidence type="ECO:0000256" key="14">
    <source>
        <dbReference type="ARBA" id="ARBA00051243"/>
    </source>
</evidence>
<dbReference type="GO" id="GO:0008284">
    <property type="term" value="P:positive regulation of cell population proliferation"/>
    <property type="evidence" value="ECO:0007669"/>
    <property type="project" value="TreeGrafter"/>
</dbReference>
<evidence type="ECO:0000256" key="17">
    <source>
        <dbReference type="PROSITE-ProRule" id="PRU10141"/>
    </source>
</evidence>
<dbReference type="GO" id="GO:0009966">
    <property type="term" value="P:regulation of signal transduction"/>
    <property type="evidence" value="ECO:0007669"/>
    <property type="project" value="UniProtKB-ARBA"/>
</dbReference>
<sequence>MSVPSNREHHYQNLRDRYTNCTYVDGNLELTWLQNKSLDLSFLQYIREVTGYVLISHVDVKRIVLPNLQIIRGRTLFKLNVRDEEFALMVTLSKMENLEMPALRDILAGSVGFFNNYNLCHIRTINWEEILTGSRAKTIYVYNFTEPERECPPCHESCEDGCWGEGPHNCQKFSKINCSPQCHQGRCFGPNPRECCHLFCAGGCKGPKQSDCLACRNFYDDGVCKQECPPMMRYNPSSYSWEMNPEGKYAYGATCVKDCPEHLLKDNGACVRSCPPNKKSLNGECVPCDGPCPKNCLGVDVVHAGNIDSFKGCTVIEGSLTILDTSFEGFQEVYPNFTFGPRHPKMHPDRLEVFSTLRDVTGYVSIQATHPDFKNLSYFRNLEMIGGRQLTEYFAALYIVKTSLVSLNLRSLKRVRSGSVAILENKHLCFAKSIDWKQIVRSNSHAILLQSNGDEDMCRKEGLVCHPQCGSDGCWGPGADECLSCRSYKLEDTCVESCNSTLGIYDAGDQICKYCHEECLGECYGPGAKNCSRCRNVRDGPFCIRECPLSKFNDNGDCRPCHENCVGGCTGNNNTLGPGGCNSCEKAIVSMYNPNVVEQCLKAEDPCPDGFYHEYIGPQEEGALKSLTGKSVCRKCHQRCKNCTAYGIHISVCECLNYSSGEQCVDQCQRDYYADEQNRRCVKCADECKGCRGPDISYCIACRNYRIYSNENRNQFNCTASCPSDKPFKVLDENTGDPYCSDDDPNITPWLNSEEDHITAIVGGIAGCVVLLGLFLALFSYQWLQRAKSKENTMKLTMRMSGFEDNEPLKVTNVKPNLAKLRIVKEAELRKGGILGYGAFGTVYKGVWVPEGENVKIPVAIKVLREGTQPNMNKEFLEEAYIMASVDHPNLLKLLAVCMTSQLMLVTQLMPLGCLLDYVRNNKDKIGSKPLLNWCTQIARGMAYLEERRMVHRDLALRNVLLQTPGCVKITDFGLAKLLDINEDEYKAAGGKMPIKWLALECIQHRIFTHKSDVWAFGVTVWELLTYGERPYENVPAREVPDLLEKGERLPQPSICTIDVYMIMIKCWMLDSESRPSFKELAEEFAKMARDPGRYLVIIGDRLMRLPSYTQQDEKELIRNLSMPIEGPEVIMDAEEYLQPSKAEHEASNSETPPPPTPIKKFMEDRGFEGDPIPGSISNPTTADESLEAQLRAGYFLGNRIGDMRQKYSHLENNSLYPTHVHQRENSLSSGRYCSDPIKIHSKDLESRDIFLHNGPTSTGVEIGLRLPVDEDDYLMPSPGPMGHSSGYMDLIGDTKFSDNAQTKDYARYIPDFLPVNGQQGRIGVDNLEYHMM</sequence>
<dbReference type="PROSITE" id="PS50011">
    <property type="entry name" value="PROTEIN_KINASE_DOM"/>
    <property type="match status" value="1"/>
</dbReference>
<dbReference type="GO" id="GO:0005524">
    <property type="term" value="F:ATP binding"/>
    <property type="evidence" value="ECO:0007669"/>
    <property type="project" value="UniProtKB-UniRule"/>
</dbReference>
<dbReference type="InterPro" id="IPR032778">
    <property type="entry name" value="GF_recep_IV"/>
</dbReference>
<keyword evidence="5 19" id="KW-0812">Transmembrane</keyword>
<gene>
    <name evidence="21" type="ORF">B4U79_08011</name>
</gene>
<dbReference type="SMART" id="SM00261">
    <property type="entry name" value="FU"/>
    <property type="match status" value="7"/>
</dbReference>
<keyword evidence="8 16" id="KW-0067">ATP-binding</keyword>
<dbReference type="InterPro" id="IPR000719">
    <property type="entry name" value="Prot_kinase_dom"/>
</dbReference>
<evidence type="ECO:0000256" key="19">
    <source>
        <dbReference type="SAM" id="Phobius"/>
    </source>
</evidence>
<dbReference type="InterPro" id="IPR036941">
    <property type="entry name" value="Rcpt_L-dom_sf"/>
</dbReference>
<keyword evidence="9 19" id="KW-1133">Transmembrane helix</keyword>
<proteinExistence type="predicted"/>
<keyword evidence="4" id="KW-0808">Transferase</keyword>
<dbReference type="InterPro" id="IPR006212">
    <property type="entry name" value="Furin_repeat"/>
</dbReference>
<dbReference type="GO" id="GO:0038127">
    <property type="term" value="P:ERBB signaling pathway"/>
    <property type="evidence" value="ECO:0007669"/>
    <property type="project" value="UniProtKB-ARBA"/>
</dbReference>
<dbReference type="Pfam" id="PF14843">
    <property type="entry name" value="GF_recep_IV"/>
    <property type="match status" value="1"/>
</dbReference>
<dbReference type="OrthoDB" id="6219513at2759"/>
<dbReference type="EMBL" id="NCKU01009923">
    <property type="protein sequence ID" value="RWS01067.1"/>
    <property type="molecule type" value="Genomic_DNA"/>
</dbReference>
<evidence type="ECO:0000256" key="9">
    <source>
        <dbReference type="ARBA" id="ARBA00022989"/>
    </source>
</evidence>
<keyword evidence="6 17" id="KW-0547">Nucleotide-binding</keyword>
<dbReference type="GO" id="GO:0043066">
    <property type="term" value="P:negative regulation of apoptotic process"/>
    <property type="evidence" value="ECO:0007669"/>
    <property type="project" value="TreeGrafter"/>
</dbReference>
<dbReference type="Gene3D" id="2.10.220.10">
    <property type="entry name" value="Hormone Receptor, Insulin-like Growth Factor Receptor 1, Chain A, domain 2"/>
    <property type="match status" value="3"/>
</dbReference>
<keyword evidence="22" id="KW-1185">Reference proteome</keyword>
<evidence type="ECO:0000256" key="7">
    <source>
        <dbReference type="ARBA" id="ARBA00022777"/>
    </source>
</evidence>
<evidence type="ECO:0000256" key="16">
    <source>
        <dbReference type="PIRSR" id="PIRSR000619-2"/>
    </source>
</evidence>
<dbReference type="InterPro" id="IPR006211">
    <property type="entry name" value="Furin-like_Cys-rich_dom"/>
</dbReference>
<dbReference type="PANTHER" id="PTHR24416">
    <property type="entry name" value="TYROSINE-PROTEIN KINASE RECEPTOR"/>
    <property type="match status" value="1"/>
</dbReference>
<dbReference type="GO" id="GO:0009925">
    <property type="term" value="C:basal plasma membrane"/>
    <property type="evidence" value="ECO:0007669"/>
    <property type="project" value="TreeGrafter"/>
</dbReference>
<feature type="transmembrane region" description="Helical" evidence="19">
    <location>
        <begin position="891"/>
        <end position="910"/>
    </location>
</feature>
<dbReference type="InterPro" id="IPR001245">
    <property type="entry name" value="Ser-Thr/Tyr_kinase_cat_dom"/>
</dbReference>
<dbReference type="SUPFAM" id="SSF56112">
    <property type="entry name" value="Protein kinase-like (PK-like)"/>
    <property type="match status" value="1"/>
</dbReference>
<feature type="region of interest" description="Disordered" evidence="18">
    <location>
        <begin position="1140"/>
        <end position="1182"/>
    </location>
</feature>
<dbReference type="InterPro" id="IPR017441">
    <property type="entry name" value="Protein_kinase_ATP_BS"/>
</dbReference>
<dbReference type="InterPro" id="IPR050122">
    <property type="entry name" value="RTK"/>
</dbReference>
<dbReference type="PANTHER" id="PTHR24416:SF566">
    <property type="entry name" value="EPIDERMAL GROWTH FACTOR RECEPTOR"/>
    <property type="match status" value="1"/>
</dbReference>
<feature type="binding site" evidence="16 17">
    <location>
        <position position="862"/>
    </location>
    <ligand>
        <name>ATP</name>
        <dbReference type="ChEBI" id="CHEBI:30616"/>
    </ligand>
</feature>
<dbReference type="Gene3D" id="1.10.510.10">
    <property type="entry name" value="Transferase(Phosphotransferase) domain 1"/>
    <property type="match status" value="1"/>
</dbReference>
<dbReference type="GO" id="GO:0043235">
    <property type="term" value="C:receptor complex"/>
    <property type="evidence" value="ECO:0007669"/>
    <property type="project" value="TreeGrafter"/>
</dbReference>
<evidence type="ECO:0000256" key="15">
    <source>
        <dbReference type="PIRSR" id="PIRSR000619-1"/>
    </source>
</evidence>
<feature type="domain" description="Protein kinase" evidence="20">
    <location>
        <begin position="829"/>
        <end position="1086"/>
    </location>
</feature>
<dbReference type="CDD" id="cd00064">
    <property type="entry name" value="FU"/>
    <property type="match status" value="6"/>
</dbReference>
<dbReference type="EC" id="2.7.10.1" evidence="2"/>
<dbReference type="FunFam" id="3.30.200.20:FF:000422">
    <property type="entry name" value="Receptor protein-tyrosine kinase"/>
    <property type="match status" value="1"/>
</dbReference>
<dbReference type="PROSITE" id="PS00109">
    <property type="entry name" value="PROTEIN_KINASE_TYR"/>
    <property type="match status" value="1"/>
</dbReference>
<dbReference type="FunFam" id="2.10.220.10:FF:000001">
    <property type="entry name" value="Receptor protein-tyrosine kinase"/>
    <property type="match status" value="1"/>
</dbReference>
<dbReference type="SUPFAM" id="SSF57184">
    <property type="entry name" value="Growth factor receptor domain"/>
    <property type="match status" value="3"/>
</dbReference>
<keyword evidence="12 21" id="KW-0675">Receptor</keyword>
<evidence type="ECO:0000256" key="10">
    <source>
        <dbReference type="ARBA" id="ARBA00023136"/>
    </source>
</evidence>
<evidence type="ECO:0000256" key="6">
    <source>
        <dbReference type="ARBA" id="ARBA00022741"/>
    </source>
</evidence>
<reference evidence="21 22" key="1">
    <citation type="journal article" date="2018" name="Gigascience">
        <title>Genomes of trombidid mites reveal novel predicted allergens and laterally-transferred genes associated with secondary metabolism.</title>
        <authorList>
            <person name="Dong X."/>
            <person name="Chaisiri K."/>
            <person name="Xia D."/>
            <person name="Armstrong S.D."/>
            <person name="Fang Y."/>
            <person name="Donnelly M.J."/>
            <person name="Kadowaki T."/>
            <person name="McGarry J.W."/>
            <person name="Darby A.C."/>
            <person name="Makepeace B.L."/>
        </authorList>
    </citation>
    <scope>NUCLEOTIDE SEQUENCE [LARGE SCALE GENOMIC DNA]</scope>
    <source>
        <strain evidence="21">UoL-WK</strain>
    </source>
</reference>
<evidence type="ECO:0000256" key="5">
    <source>
        <dbReference type="ARBA" id="ARBA00022692"/>
    </source>
</evidence>
<keyword evidence="13" id="KW-0325">Glycoprotein</keyword>
<dbReference type="InterPro" id="IPR020635">
    <property type="entry name" value="Tyr_kinase_cat_dom"/>
</dbReference>
<evidence type="ECO:0000313" key="22">
    <source>
        <dbReference type="Proteomes" id="UP000285301"/>
    </source>
</evidence>
<feature type="active site" description="Proton acceptor" evidence="15">
    <location>
        <position position="954"/>
    </location>
</feature>
<evidence type="ECO:0000256" key="8">
    <source>
        <dbReference type="ARBA" id="ARBA00022840"/>
    </source>
</evidence>
<evidence type="ECO:0000259" key="20">
    <source>
        <dbReference type="PROSITE" id="PS50011"/>
    </source>
</evidence>
<dbReference type="PROSITE" id="PS00107">
    <property type="entry name" value="PROTEIN_KINASE_ATP"/>
    <property type="match status" value="1"/>
</dbReference>
<dbReference type="GO" id="GO:0004714">
    <property type="term" value="F:transmembrane receptor protein tyrosine kinase activity"/>
    <property type="evidence" value="ECO:0007669"/>
    <property type="project" value="UniProtKB-EC"/>
</dbReference>
<dbReference type="STRING" id="1965070.A0A3S4QAY7"/>
<accession>A0A3S4QAY7</accession>
<evidence type="ECO:0000256" key="3">
    <source>
        <dbReference type="ARBA" id="ARBA00022553"/>
    </source>
</evidence>
<evidence type="ECO:0000256" key="2">
    <source>
        <dbReference type="ARBA" id="ARBA00011902"/>
    </source>
</evidence>
<evidence type="ECO:0000256" key="4">
    <source>
        <dbReference type="ARBA" id="ARBA00022679"/>
    </source>
</evidence>
<evidence type="ECO:0000256" key="12">
    <source>
        <dbReference type="ARBA" id="ARBA00023170"/>
    </source>
</evidence>
<keyword evidence="7" id="KW-0418">Kinase</keyword>
<dbReference type="Pfam" id="PF00757">
    <property type="entry name" value="Furin-like"/>
    <property type="match status" value="1"/>
</dbReference>
<dbReference type="PIRSF" id="PIRSF000619">
    <property type="entry name" value="TyrPK_EGF-R"/>
    <property type="match status" value="1"/>
</dbReference>